<dbReference type="GeneID" id="81595932"/>
<evidence type="ECO:0000256" key="1">
    <source>
        <dbReference type="SAM" id="Phobius"/>
    </source>
</evidence>
<evidence type="ECO:0000313" key="3">
    <source>
        <dbReference type="Proteomes" id="UP001213681"/>
    </source>
</evidence>
<evidence type="ECO:0000313" key="2">
    <source>
        <dbReference type="EMBL" id="KAJ5460754.1"/>
    </source>
</evidence>
<keyword evidence="3" id="KW-1185">Reference proteome</keyword>
<organism evidence="2 3">
    <name type="scientific">Penicillium daleae</name>
    <dbReference type="NCBI Taxonomy" id="63821"/>
    <lineage>
        <taxon>Eukaryota</taxon>
        <taxon>Fungi</taxon>
        <taxon>Dikarya</taxon>
        <taxon>Ascomycota</taxon>
        <taxon>Pezizomycotina</taxon>
        <taxon>Eurotiomycetes</taxon>
        <taxon>Eurotiomycetidae</taxon>
        <taxon>Eurotiales</taxon>
        <taxon>Aspergillaceae</taxon>
        <taxon>Penicillium</taxon>
    </lineage>
</organism>
<keyword evidence="1" id="KW-1133">Transmembrane helix</keyword>
<dbReference type="EMBL" id="JAPVEA010000002">
    <property type="protein sequence ID" value="KAJ5460754.1"/>
    <property type="molecule type" value="Genomic_DNA"/>
</dbReference>
<accession>A0AAD6CCQ1</accession>
<keyword evidence="1" id="KW-0472">Membrane</keyword>
<reference evidence="2" key="2">
    <citation type="journal article" date="2023" name="IMA Fungus">
        <title>Comparative genomic study of the Penicillium genus elucidates a diverse pangenome and 15 lateral gene transfer events.</title>
        <authorList>
            <person name="Petersen C."/>
            <person name="Sorensen T."/>
            <person name="Nielsen M.R."/>
            <person name="Sondergaard T.E."/>
            <person name="Sorensen J.L."/>
            <person name="Fitzpatrick D.A."/>
            <person name="Frisvad J.C."/>
            <person name="Nielsen K.L."/>
        </authorList>
    </citation>
    <scope>NUCLEOTIDE SEQUENCE</scope>
    <source>
        <strain evidence="2">IBT 16125</strain>
    </source>
</reference>
<keyword evidence="1" id="KW-0812">Transmembrane</keyword>
<reference evidence="2" key="1">
    <citation type="submission" date="2022-12" db="EMBL/GenBank/DDBJ databases">
        <authorList>
            <person name="Petersen C."/>
        </authorList>
    </citation>
    <scope>NUCLEOTIDE SEQUENCE</scope>
    <source>
        <strain evidence="2">IBT 16125</strain>
    </source>
</reference>
<comment type="caution">
    <text evidence="2">The sequence shown here is derived from an EMBL/GenBank/DDBJ whole genome shotgun (WGS) entry which is preliminary data.</text>
</comment>
<gene>
    <name evidence="2" type="ORF">N7458_002306</name>
</gene>
<dbReference type="Proteomes" id="UP001213681">
    <property type="component" value="Unassembled WGS sequence"/>
</dbReference>
<protein>
    <submittedName>
        <fullName evidence="2">Uncharacterized protein</fullName>
    </submittedName>
</protein>
<feature type="transmembrane region" description="Helical" evidence="1">
    <location>
        <begin position="6"/>
        <end position="29"/>
    </location>
</feature>
<sequence length="50" mass="5369">MVKRNITIAIILIVLFILISIGVLIAYAMKHQLGPFGGKRISDEESDGGG</sequence>
<dbReference type="RefSeq" id="XP_056769796.1">
    <property type="nucleotide sequence ID" value="XM_056905689.1"/>
</dbReference>
<proteinExistence type="predicted"/>
<dbReference type="AlphaFoldDB" id="A0AAD6CCQ1"/>
<name>A0AAD6CCQ1_9EURO</name>